<comment type="subcellular location">
    <subcellularLocation>
        <location evidence="6">Cell membrane</location>
        <topology evidence="6">Multi-pass membrane protein</topology>
    </subcellularLocation>
    <subcellularLocation>
        <location evidence="1">Membrane</location>
        <topology evidence="1">Multi-pass membrane protein</topology>
    </subcellularLocation>
</comment>
<feature type="transmembrane region" description="Helical" evidence="6">
    <location>
        <begin position="139"/>
        <end position="158"/>
    </location>
</feature>
<keyword evidence="8" id="KW-1185">Reference proteome</keyword>
<feature type="transmembrane region" description="Helical" evidence="6">
    <location>
        <begin position="7"/>
        <end position="35"/>
    </location>
</feature>
<feature type="transmembrane region" description="Helical" evidence="6">
    <location>
        <begin position="81"/>
        <end position="101"/>
    </location>
</feature>
<evidence type="ECO:0000256" key="5">
    <source>
        <dbReference type="ARBA" id="ARBA00023136"/>
    </source>
</evidence>
<evidence type="ECO:0000256" key="2">
    <source>
        <dbReference type="ARBA" id="ARBA00009142"/>
    </source>
</evidence>
<evidence type="ECO:0000256" key="6">
    <source>
        <dbReference type="RuleBase" id="RU363041"/>
    </source>
</evidence>
<keyword evidence="4 6" id="KW-1133">Transmembrane helix</keyword>
<protein>
    <recommendedName>
        <fullName evidence="6">Probable membrane transporter protein</fullName>
    </recommendedName>
</protein>
<keyword evidence="5 6" id="KW-0472">Membrane</keyword>
<reference evidence="7 8" key="1">
    <citation type="journal article" date="2014" name="Int. J. Syst. Evol. Microbiol.">
        <title>Complete genome sequence of Corynebacterium casei LMG S-19264T (=DSM 44701T), isolated from a smear-ripened cheese.</title>
        <authorList>
            <consortium name="US DOE Joint Genome Institute (JGI-PGF)"/>
            <person name="Walter F."/>
            <person name="Albersmeier A."/>
            <person name="Kalinowski J."/>
            <person name="Ruckert C."/>
        </authorList>
    </citation>
    <scope>NUCLEOTIDE SEQUENCE [LARGE SCALE GENOMIC DNA]</scope>
    <source>
        <strain evidence="7 8">CGMCC 1.7286</strain>
    </source>
</reference>
<feature type="transmembrane region" description="Helical" evidence="6">
    <location>
        <begin position="178"/>
        <end position="199"/>
    </location>
</feature>
<dbReference type="Proteomes" id="UP000599578">
    <property type="component" value="Unassembled WGS sequence"/>
</dbReference>
<gene>
    <name evidence="7" type="ORF">GCM10011348_41500</name>
</gene>
<proteinExistence type="inferred from homology"/>
<organism evidence="7 8">
    <name type="scientific">Marinobacterium nitratireducens</name>
    <dbReference type="NCBI Taxonomy" id="518897"/>
    <lineage>
        <taxon>Bacteria</taxon>
        <taxon>Pseudomonadati</taxon>
        <taxon>Pseudomonadota</taxon>
        <taxon>Gammaproteobacteria</taxon>
        <taxon>Oceanospirillales</taxon>
        <taxon>Oceanospirillaceae</taxon>
        <taxon>Marinobacterium</taxon>
    </lineage>
</organism>
<evidence type="ECO:0000256" key="4">
    <source>
        <dbReference type="ARBA" id="ARBA00022989"/>
    </source>
</evidence>
<dbReference type="PANTHER" id="PTHR43483">
    <property type="entry name" value="MEMBRANE TRANSPORTER PROTEIN HI_0806-RELATED"/>
    <property type="match status" value="1"/>
</dbReference>
<dbReference type="AlphaFoldDB" id="A0A917ZP70"/>
<feature type="transmembrane region" description="Helical" evidence="6">
    <location>
        <begin position="245"/>
        <end position="263"/>
    </location>
</feature>
<feature type="transmembrane region" description="Helical" evidence="6">
    <location>
        <begin position="107"/>
        <end position="127"/>
    </location>
</feature>
<sequence>MLLTLLMYLLLGAAAGVTAGLFGIGGGLLIVPVLVFSFGLQGVSPQVLTHAAVATSLATIVVTSISSILAHHKRGAVRWKLFRPLALGILVGAYFGVRTAGRLEGEMLQLLIGCFALAVALQLALGLKPSQSTGQEPSAASLGAAGGVIGWASALFGIGGGTLTVPYLSWRHVRIQEAIATSSACGLPIALMGACTNIYEGWGHEGLPEWSLGYVYLPAFFGIVLTSPFFARLGAHWAHSLPASLLRRVFAAFLALVGLRFIIGNLM</sequence>
<feature type="transmembrane region" description="Helical" evidence="6">
    <location>
        <begin position="47"/>
        <end position="69"/>
    </location>
</feature>
<keyword evidence="3 6" id="KW-0812">Transmembrane</keyword>
<comment type="caution">
    <text evidence="7">The sequence shown here is derived from an EMBL/GenBank/DDBJ whole genome shotgun (WGS) entry which is preliminary data.</text>
</comment>
<dbReference type="EMBL" id="BMLT01000014">
    <property type="protein sequence ID" value="GGO87705.1"/>
    <property type="molecule type" value="Genomic_DNA"/>
</dbReference>
<evidence type="ECO:0000256" key="3">
    <source>
        <dbReference type="ARBA" id="ARBA00022692"/>
    </source>
</evidence>
<keyword evidence="6" id="KW-1003">Cell membrane</keyword>
<accession>A0A917ZP70</accession>
<comment type="similarity">
    <text evidence="2 6">Belongs to the 4-toluene sulfonate uptake permease (TSUP) (TC 2.A.102) family.</text>
</comment>
<dbReference type="Pfam" id="PF01925">
    <property type="entry name" value="TauE"/>
    <property type="match status" value="1"/>
</dbReference>
<evidence type="ECO:0000256" key="1">
    <source>
        <dbReference type="ARBA" id="ARBA00004141"/>
    </source>
</evidence>
<dbReference type="GO" id="GO:0005886">
    <property type="term" value="C:plasma membrane"/>
    <property type="evidence" value="ECO:0007669"/>
    <property type="project" value="UniProtKB-SubCell"/>
</dbReference>
<evidence type="ECO:0000313" key="8">
    <source>
        <dbReference type="Proteomes" id="UP000599578"/>
    </source>
</evidence>
<feature type="transmembrane region" description="Helical" evidence="6">
    <location>
        <begin position="211"/>
        <end position="233"/>
    </location>
</feature>
<dbReference type="RefSeq" id="WP_188862555.1">
    <property type="nucleotide sequence ID" value="NZ_BMLT01000014.1"/>
</dbReference>
<dbReference type="PANTHER" id="PTHR43483:SF3">
    <property type="entry name" value="MEMBRANE TRANSPORTER PROTEIN HI_0806-RELATED"/>
    <property type="match status" value="1"/>
</dbReference>
<name>A0A917ZP70_9GAMM</name>
<evidence type="ECO:0000313" key="7">
    <source>
        <dbReference type="EMBL" id="GGO87705.1"/>
    </source>
</evidence>
<dbReference type="InterPro" id="IPR002781">
    <property type="entry name" value="TM_pro_TauE-like"/>
</dbReference>